<proteinExistence type="predicted"/>
<dbReference type="EMBL" id="KN822255">
    <property type="protein sequence ID" value="KIM51499.1"/>
    <property type="molecule type" value="Genomic_DNA"/>
</dbReference>
<dbReference type="InParanoid" id="A0A0C3D501"/>
<dbReference type="Proteomes" id="UP000053989">
    <property type="component" value="Unassembled WGS sequence"/>
</dbReference>
<gene>
    <name evidence="1" type="ORF">SCLCIDRAFT_637132</name>
</gene>
<evidence type="ECO:0000313" key="2">
    <source>
        <dbReference type="Proteomes" id="UP000053989"/>
    </source>
</evidence>
<keyword evidence="2" id="KW-1185">Reference proteome</keyword>
<dbReference type="AlphaFoldDB" id="A0A0C3D501"/>
<reference evidence="2" key="2">
    <citation type="submission" date="2015-01" db="EMBL/GenBank/DDBJ databases">
        <title>Evolutionary Origins and Diversification of the Mycorrhizal Mutualists.</title>
        <authorList>
            <consortium name="DOE Joint Genome Institute"/>
            <consortium name="Mycorrhizal Genomics Consortium"/>
            <person name="Kohler A."/>
            <person name="Kuo A."/>
            <person name="Nagy L.G."/>
            <person name="Floudas D."/>
            <person name="Copeland A."/>
            <person name="Barry K.W."/>
            <person name="Cichocki N."/>
            <person name="Veneault-Fourrey C."/>
            <person name="LaButti K."/>
            <person name="Lindquist E.A."/>
            <person name="Lipzen A."/>
            <person name="Lundell T."/>
            <person name="Morin E."/>
            <person name="Murat C."/>
            <person name="Riley R."/>
            <person name="Ohm R."/>
            <person name="Sun H."/>
            <person name="Tunlid A."/>
            <person name="Henrissat B."/>
            <person name="Grigoriev I.V."/>
            <person name="Hibbett D.S."/>
            <person name="Martin F."/>
        </authorList>
    </citation>
    <scope>NUCLEOTIDE SEQUENCE [LARGE SCALE GENOMIC DNA]</scope>
    <source>
        <strain evidence="2">Foug A</strain>
    </source>
</reference>
<dbReference type="HOGENOM" id="CLU_1636390_0_0_1"/>
<evidence type="ECO:0000313" key="1">
    <source>
        <dbReference type="EMBL" id="KIM51499.1"/>
    </source>
</evidence>
<sequence>MVSRSECIFQPTERHTLICWAQVSELSVAQSLEGLSDHRVWPARPTCCCAPMEPHAHCARPSYIRSTFEAEIGHSLNLGRLVPHRRQLSRRGAWRLTCGYGGAGQGRKRNGYLYLVGRVIHCVPNLEQQLLLLSLERASPLRPGMTCCPSIRVIPPSLLWAS</sequence>
<organism evidence="1 2">
    <name type="scientific">Scleroderma citrinum Foug A</name>
    <dbReference type="NCBI Taxonomy" id="1036808"/>
    <lineage>
        <taxon>Eukaryota</taxon>
        <taxon>Fungi</taxon>
        <taxon>Dikarya</taxon>
        <taxon>Basidiomycota</taxon>
        <taxon>Agaricomycotina</taxon>
        <taxon>Agaricomycetes</taxon>
        <taxon>Agaricomycetidae</taxon>
        <taxon>Boletales</taxon>
        <taxon>Sclerodermatineae</taxon>
        <taxon>Sclerodermataceae</taxon>
        <taxon>Scleroderma</taxon>
    </lineage>
</organism>
<protein>
    <submittedName>
        <fullName evidence="1">Uncharacterized protein</fullName>
    </submittedName>
</protein>
<accession>A0A0C3D501</accession>
<name>A0A0C3D501_9AGAM</name>
<reference evidence="1 2" key="1">
    <citation type="submission" date="2014-04" db="EMBL/GenBank/DDBJ databases">
        <authorList>
            <consortium name="DOE Joint Genome Institute"/>
            <person name="Kuo A."/>
            <person name="Kohler A."/>
            <person name="Nagy L.G."/>
            <person name="Floudas D."/>
            <person name="Copeland A."/>
            <person name="Barry K.W."/>
            <person name="Cichocki N."/>
            <person name="Veneault-Fourrey C."/>
            <person name="LaButti K."/>
            <person name="Lindquist E.A."/>
            <person name="Lipzen A."/>
            <person name="Lundell T."/>
            <person name="Morin E."/>
            <person name="Murat C."/>
            <person name="Sun H."/>
            <person name="Tunlid A."/>
            <person name="Henrissat B."/>
            <person name="Grigoriev I.V."/>
            <person name="Hibbett D.S."/>
            <person name="Martin F."/>
            <person name="Nordberg H.P."/>
            <person name="Cantor M.N."/>
            <person name="Hua S.X."/>
        </authorList>
    </citation>
    <scope>NUCLEOTIDE SEQUENCE [LARGE SCALE GENOMIC DNA]</scope>
    <source>
        <strain evidence="1 2">Foug A</strain>
    </source>
</reference>